<dbReference type="InterPro" id="IPR019533">
    <property type="entry name" value="Peptidase_S26"/>
</dbReference>
<organism evidence="2 3">
    <name type="scientific">Streptomyces chrestomyceticus JCM 4735</name>
    <dbReference type="NCBI Taxonomy" id="1306181"/>
    <lineage>
        <taxon>Bacteria</taxon>
        <taxon>Bacillati</taxon>
        <taxon>Actinomycetota</taxon>
        <taxon>Actinomycetes</taxon>
        <taxon>Kitasatosporales</taxon>
        <taxon>Streptomycetaceae</taxon>
        <taxon>Streptomyces</taxon>
    </lineage>
</organism>
<evidence type="ECO:0000313" key="3">
    <source>
        <dbReference type="Proteomes" id="UP000287830"/>
    </source>
</evidence>
<dbReference type="InterPro" id="IPR036286">
    <property type="entry name" value="LexA/Signal_pep-like_sf"/>
</dbReference>
<dbReference type="EMBL" id="BHZC01000001">
    <property type="protein sequence ID" value="GCD34539.1"/>
    <property type="molecule type" value="Genomic_DNA"/>
</dbReference>
<proteinExistence type="predicted"/>
<dbReference type="GO" id="GO:0004252">
    <property type="term" value="F:serine-type endopeptidase activity"/>
    <property type="evidence" value="ECO:0007669"/>
    <property type="project" value="InterPro"/>
</dbReference>
<name>A0A7U9PZQ6_9ACTN</name>
<dbReference type="Pfam" id="PF10502">
    <property type="entry name" value="Peptidase_S26"/>
    <property type="match status" value="1"/>
</dbReference>
<evidence type="ECO:0000259" key="1">
    <source>
        <dbReference type="Pfam" id="PF10502"/>
    </source>
</evidence>
<dbReference type="Proteomes" id="UP000287830">
    <property type="component" value="Unassembled WGS sequence"/>
</dbReference>
<protein>
    <submittedName>
        <fullName evidence="2">Signal peptidase I</fullName>
    </submittedName>
</protein>
<gene>
    <name evidence="2" type="ORF">OEIGOIKO_02273</name>
</gene>
<sequence length="73" mass="7888">MVVFKDPGGWLKDEQVTSADDPVVVKQIKEFMTFIGLLPSADEQDLIKRVVGVGGDTVKCCDKQGHVTVNGTP</sequence>
<feature type="domain" description="Peptidase S26" evidence="1">
    <location>
        <begin position="29"/>
        <end position="73"/>
    </location>
</feature>
<dbReference type="SUPFAM" id="SSF51306">
    <property type="entry name" value="LexA/Signal peptidase"/>
    <property type="match status" value="1"/>
</dbReference>
<dbReference type="Gene3D" id="2.10.109.10">
    <property type="entry name" value="Umud Fragment, subunit A"/>
    <property type="match status" value="1"/>
</dbReference>
<evidence type="ECO:0000313" key="2">
    <source>
        <dbReference type="EMBL" id="GCD34539.1"/>
    </source>
</evidence>
<reference evidence="2 3" key="1">
    <citation type="submission" date="2018-11" db="EMBL/GenBank/DDBJ databases">
        <title>Whole genome sequence of Streptomyces chrestomyceticus NBRC 13444(T).</title>
        <authorList>
            <person name="Komaki H."/>
            <person name="Tamura T."/>
        </authorList>
    </citation>
    <scope>NUCLEOTIDE SEQUENCE [LARGE SCALE GENOMIC DNA]</scope>
    <source>
        <strain evidence="2 3">NBRC 13444</strain>
    </source>
</reference>
<dbReference type="AlphaFoldDB" id="A0A7U9PZQ6"/>
<comment type="caution">
    <text evidence="2">The sequence shown here is derived from an EMBL/GenBank/DDBJ whole genome shotgun (WGS) entry which is preliminary data.</text>
</comment>
<accession>A0A7U9PZQ6</accession>
<dbReference type="GO" id="GO:0006465">
    <property type="term" value="P:signal peptide processing"/>
    <property type="evidence" value="ECO:0007669"/>
    <property type="project" value="InterPro"/>
</dbReference>